<accession>H2KWE8</accession>
<evidence type="ECO:0000313" key="1">
    <source>
        <dbReference type="EMBL" id="ABG22512.1"/>
    </source>
</evidence>
<gene>
    <name evidence="1" type="ordered locus">LOC_Os11g33934</name>
</gene>
<reference evidence="1" key="2">
    <citation type="submission" date="2005-04" db="EMBL/GenBank/DDBJ databases">
        <authorList>
            <person name="Buell C.R."/>
            <person name="Wing R.A."/>
            <person name="McCombie W.A."/>
            <person name="Ouyang S."/>
        </authorList>
    </citation>
    <scope>NUCLEOTIDE SEQUENCE</scope>
</reference>
<proteinExistence type="predicted"/>
<organism evidence="1">
    <name type="scientific">Oryza sativa subsp. japonica</name>
    <name type="common">Rice</name>
    <dbReference type="NCBI Taxonomy" id="39947"/>
    <lineage>
        <taxon>Eukaryota</taxon>
        <taxon>Viridiplantae</taxon>
        <taxon>Streptophyta</taxon>
        <taxon>Embryophyta</taxon>
        <taxon>Tracheophyta</taxon>
        <taxon>Spermatophyta</taxon>
        <taxon>Magnoliopsida</taxon>
        <taxon>Liliopsida</taxon>
        <taxon>Poales</taxon>
        <taxon>Poaceae</taxon>
        <taxon>BOP clade</taxon>
        <taxon>Oryzoideae</taxon>
        <taxon>Oryzeae</taxon>
        <taxon>Oryzinae</taxon>
        <taxon>Oryza</taxon>
        <taxon>Oryza sativa</taxon>
    </lineage>
</organism>
<sequence>MPSFFSTLTLLPLSSPGHHGSLSSSHVGKRHGATSLWWSMDNTGMLLESGQRFTSDGDDTHHAATWSTRDWERGLPGGWERIGEEKVGVKFRTEISNPDRHLNSPNVKLVCVLLQSKRMCPMTSPAQSCITPPYLVVVGNGISKINAATPNDAGKRKKKAVEVESRTREVAITVAGVAVRCSRWLGWCSTSPS</sequence>
<dbReference type="AlphaFoldDB" id="H2KWE8"/>
<dbReference type="EMBL" id="DP000010">
    <property type="protein sequence ID" value="ABG22512.1"/>
    <property type="molecule type" value="Genomic_DNA"/>
</dbReference>
<reference evidence="1" key="3">
    <citation type="submission" date="2006-01" db="EMBL/GenBank/DDBJ databases">
        <authorList>
            <person name="Buell R."/>
        </authorList>
    </citation>
    <scope>NUCLEOTIDE SEQUENCE</scope>
</reference>
<reference evidence="1" key="1">
    <citation type="journal article" date="2005" name="BMC Biol.">
        <title>The sequence of rice chromosomes 11 and 12, rich in disease resistance genes and recent gene duplications.</title>
        <authorList>
            <consortium name="The rice chromosomes 11 and 12 sequencing consortia"/>
        </authorList>
    </citation>
    <scope>NUCLEOTIDE SEQUENCE [LARGE SCALE GENOMIC DNA]</scope>
</reference>
<name>H2KWE8_ORYSJ</name>
<protein>
    <submittedName>
        <fullName evidence="1">Uncharacterized protein</fullName>
    </submittedName>
</protein>